<dbReference type="SUPFAM" id="SSF53335">
    <property type="entry name" value="S-adenosyl-L-methionine-dependent methyltransferases"/>
    <property type="match status" value="1"/>
</dbReference>
<dbReference type="PANTHER" id="PTHR20974:SF0">
    <property type="entry name" value="UPF0585 PROTEIN CG18661"/>
    <property type="match status" value="1"/>
</dbReference>
<name>A0A2U2N964_9GAMM</name>
<dbReference type="GO" id="GO:0008168">
    <property type="term" value="F:methyltransferase activity"/>
    <property type="evidence" value="ECO:0007669"/>
    <property type="project" value="UniProtKB-KW"/>
</dbReference>
<proteinExistence type="predicted"/>
<dbReference type="GO" id="GO:0032259">
    <property type="term" value="P:methylation"/>
    <property type="evidence" value="ECO:0007669"/>
    <property type="project" value="UniProtKB-KW"/>
</dbReference>
<dbReference type="EMBL" id="QFFI01000002">
    <property type="protein sequence ID" value="PWG65554.1"/>
    <property type="molecule type" value="Genomic_DNA"/>
</dbReference>
<dbReference type="Pfam" id="PF06080">
    <property type="entry name" value="DUF938"/>
    <property type="match status" value="1"/>
</dbReference>
<protein>
    <submittedName>
        <fullName evidence="1">SAM-dependent methyltransferase</fullName>
    </submittedName>
</protein>
<dbReference type="InterPro" id="IPR010342">
    <property type="entry name" value="DUF938"/>
</dbReference>
<dbReference type="Proteomes" id="UP000245474">
    <property type="component" value="Unassembled WGS sequence"/>
</dbReference>
<keyword evidence="2" id="KW-1185">Reference proteome</keyword>
<dbReference type="PANTHER" id="PTHR20974">
    <property type="entry name" value="UPF0585 PROTEIN CG18661"/>
    <property type="match status" value="1"/>
</dbReference>
<dbReference type="InterPro" id="IPR029063">
    <property type="entry name" value="SAM-dependent_MTases_sf"/>
</dbReference>
<comment type="caution">
    <text evidence="1">The sequence shown here is derived from an EMBL/GenBank/DDBJ whole genome shotgun (WGS) entry which is preliminary data.</text>
</comment>
<gene>
    <name evidence="1" type="ORF">DEM34_01340</name>
</gene>
<dbReference type="Gene3D" id="3.40.50.150">
    <property type="entry name" value="Vaccinia Virus protein VP39"/>
    <property type="match status" value="1"/>
</dbReference>
<sequence>MGADERQRAPSAERTVVPIAQVLARYLPAAGTALEVASGTGQHVVTFAANHPGITWLPSDPSPDARRSIAAWVRAGGHANVLPPRDLDLTHTGWQEAVPDGLVAILASNLLHISPWAATLGLLQGAAERLASEGHLFIYGCLRIHGRHLTESNAAFDASLRARDPRWGVRDLDDVTDAASAAGLALKEVVPMPADNRLLVLALAD</sequence>
<dbReference type="AlphaFoldDB" id="A0A2U2N964"/>
<dbReference type="OrthoDB" id="5563826at2"/>
<evidence type="ECO:0000313" key="1">
    <source>
        <dbReference type="EMBL" id="PWG65554.1"/>
    </source>
</evidence>
<organism evidence="1 2">
    <name type="scientific">Sediminicurvatus halobius</name>
    <dbReference type="NCBI Taxonomy" id="2182432"/>
    <lineage>
        <taxon>Bacteria</taxon>
        <taxon>Pseudomonadati</taxon>
        <taxon>Pseudomonadota</taxon>
        <taxon>Gammaproteobacteria</taxon>
        <taxon>Chromatiales</taxon>
        <taxon>Ectothiorhodospiraceae</taxon>
        <taxon>Sediminicurvatus</taxon>
    </lineage>
</organism>
<keyword evidence="1" id="KW-0808">Transferase</keyword>
<evidence type="ECO:0000313" key="2">
    <source>
        <dbReference type="Proteomes" id="UP000245474"/>
    </source>
</evidence>
<reference evidence="1 2" key="1">
    <citation type="submission" date="2018-05" db="EMBL/GenBank/DDBJ databases">
        <title>Spiribacter halobius sp. nov., a moderately halophilic bacterium isolated from marine solar saltern.</title>
        <authorList>
            <person name="Zheng W.-S."/>
            <person name="Lu D.-C."/>
            <person name="Du Z.-J."/>
        </authorList>
    </citation>
    <scope>NUCLEOTIDE SEQUENCE [LARGE SCALE GENOMIC DNA]</scope>
    <source>
        <strain evidence="1 2">E85</strain>
    </source>
</reference>
<keyword evidence="1" id="KW-0489">Methyltransferase</keyword>
<accession>A0A2U2N964</accession>